<organism evidence="1 2">
    <name type="scientific">Liparis tanakae</name>
    <name type="common">Tanaka's snailfish</name>
    <dbReference type="NCBI Taxonomy" id="230148"/>
    <lineage>
        <taxon>Eukaryota</taxon>
        <taxon>Metazoa</taxon>
        <taxon>Chordata</taxon>
        <taxon>Craniata</taxon>
        <taxon>Vertebrata</taxon>
        <taxon>Euteleostomi</taxon>
        <taxon>Actinopterygii</taxon>
        <taxon>Neopterygii</taxon>
        <taxon>Teleostei</taxon>
        <taxon>Neoteleostei</taxon>
        <taxon>Acanthomorphata</taxon>
        <taxon>Eupercaria</taxon>
        <taxon>Perciformes</taxon>
        <taxon>Cottioidei</taxon>
        <taxon>Cottales</taxon>
        <taxon>Liparidae</taxon>
        <taxon>Liparis</taxon>
    </lineage>
</organism>
<keyword evidence="2" id="KW-1185">Reference proteome</keyword>
<reference evidence="1 2" key="1">
    <citation type="submission" date="2019-03" db="EMBL/GenBank/DDBJ databases">
        <title>First draft genome of Liparis tanakae, snailfish: a comprehensive survey of snailfish specific genes.</title>
        <authorList>
            <person name="Kim W."/>
            <person name="Song I."/>
            <person name="Jeong J.-H."/>
            <person name="Kim D."/>
            <person name="Kim S."/>
            <person name="Ryu S."/>
            <person name="Song J.Y."/>
            <person name="Lee S.K."/>
        </authorList>
    </citation>
    <scope>NUCLEOTIDE SEQUENCE [LARGE SCALE GENOMIC DNA]</scope>
    <source>
        <tissue evidence="1">Muscle</tissue>
    </source>
</reference>
<dbReference type="PANTHER" id="PTHR15175">
    <property type="entry name" value="NEUTROPHIL CYTOSOLIC FACTOR 2, NEUTROPHIL NADPH OXIDASE FACTOR 2"/>
    <property type="match status" value="1"/>
</dbReference>
<dbReference type="AlphaFoldDB" id="A0A4Z2E3W9"/>
<comment type="caution">
    <text evidence="1">The sequence shown here is derived from an EMBL/GenBank/DDBJ whole genome shotgun (WGS) entry which is preliminary data.</text>
</comment>
<dbReference type="GO" id="GO:0016176">
    <property type="term" value="F:superoxide-generating NADPH oxidase activator activity"/>
    <property type="evidence" value="ECO:0007669"/>
    <property type="project" value="TreeGrafter"/>
</dbReference>
<accession>A0A4Z2E3W9</accession>
<evidence type="ECO:0000313" key="2">
    <source>
        <dbReference type="Proteomes" id="UP000314294"/>
    </source>
</evidence>
<dbReference type="OrthoDB" id="5983572at2759"/>
<dbReference type="PANTHER" id="PTHR15175:SF4">
    <property type="entry name" value="NADPH OXIDASE ACTIVATOR 1"/>
    <property type="match status" value="1"/>
</dbReference>
<dbReference type="GO" id="GO:0042554">
    <property type="term" value="P:superoxide anion generation"/>
    <property type="evidence" value="ECO:0007669"/>
    <property type="project" value="TreeGrafter"/>
</dbReference>
<protein>
    <submittedName>
        <fullName evidence="1">Neutrophil cytosol factor 2</fullName>
    </submittedName>
</protein>
<sequence>MGVAVSPQREEVLSPLLVPEDVVFRPRKQEVDQLQQRDFLGKAKVISSVIPNDDFGGFEPLRLQAVALLAHAHVVSPQKPGFYEPKVEGAQDSRYMRMRIPYMARGPGQLTIPGGALVFLFGEEDRDGLATVIHDGQVRRERSRDTRTGGTFWISTMQTCWGLSILRDHLQVHQSSGSPEPIRSVSLPLGAFMSRFLT</sequence>
<proteinExistence type="predicted"/>
<dbReference type="InterPro" id="IPR051864">
    <property type="entry name" value="NCF2_NOXA1"/>
</dbReference>
<dbReference type="EMBL" id="SRLO01018559">
    <property type="protein sequence ID" value="TNN23417.1"/>
    <property type="molecule type" value="Genomic_DNA"/>
</dbReference>
<dbReference type="Proteomes" id="UP000314294">
    <property type="component" value="Unassembled WGS sequence"/>
</dbReference>
<gene>
    <name evidence="1" type="primary">NCF2_0</name>
    <name evidence="1" type="ORF">EYF80_066463</name>
</gene>
<evidence type="ECO:0000313" key="1">
    <source>
        <dbReference type="EMBL" id="TNN23417.1"/>
    </source>
</evidence>
<name>A0A4Z2E3W9_9TELE</name>